<feature type="region of interest" description="Disordered" evidence="1">
    <location>
        <begin position="1"/>
        <end position="21"/>
    </location>
</feature>
<protein>
    <submittedName>
        <fullName evidence="2">Uncharacterized MFS-type transporter</fullName>
    </submittedName>
</protein>
<organism evidence="2">
    <name type="scientific">uncultured Rubrobacteraceae bacterium</name>
    <dbReference type="NCBI Taxonomy" id="349277"/>
    <lineage>
        <taxon>Bacteria</taxon>
        <taxon>Bacillati</taxon>
        <taxon>Actinomycetota</taxon>
        <taxon>Rubrobacteria</taxon>
        <taxon>Rubrobacterales</taxon>
        <taxon>Rubrobacteraceae</taxon>
        <taxon>environmental samples</taxon>
    </lineage>
</organism>
<feature type="non-terminal residue" evidence="2">
    <location>
        <position position="117"/>
    </location>
</feature>
<gene>
    <name evidence="2" type="ORF">AVDCRST_MAG02-3065</name>
</gene>
<accession>A0A6J4R9W3</accession>
<evidence type="ECO:0000313" key="2">
    <source>
        <dbReference type="EMBL" id="CAA9461639.1"/>
    </source>
</evidence>
<feature type="compositionally biased region" description="Basic and acidic residues" evidence="1">
    <location>
        <begin position="35"/>
        <end position="47"/>
    </location>
</feature>
<name>A0A6J4R9W3_9ACTN</name>
<dbReference type="EMBL" id="CADCVH010000079">
    <property type="protein sequence ID" value="CAA9461639.1"/>
    <property type="molecule type" value="Genomic_DNA"/>
</dbReference>
<feature type="region of interest" description="Disordered" evidence="1">
    <location>
        <begin position="35"/>
        <end position="59"/>
    </location>
</feature>
<proteinExistence type="predicted"/>
<dbReference type="AlphaFoldDB" id="A0A6J4R9W3"/>
<sequence>GRAALRGALGPGGAQADLPVRGGLHAPVRVPLLLAHEHREHSPDRALRRARPGRRPRGDIRAAGRVLRGAFRDAGALLGRLDRLPARLDLRRGALPDHRRRAAGGFGWPAVAIQPVV</sequence>
<feature type="non-terminal residue" evidence="2">
    <location>
        <position position="1"/>
    </location>
</feature>
<evidence type="ECO:0000256" key="1">
    <source>
        <dbReference type="SAM" id="MobiDB-lite"/>
    </source>
</evidence>
<reference evidence="2" key="1">
    <citation type="submission" date="2020-02" db="EMBL/GenBank/DDBJ databases">
        <authorList>
            <person name="Meier V. D."/>
        </authorList>
    </citation>
    <scope>NUCLEOTIDE SEQUENCE</scope>
    <source>
        <strain evidence="2">AVDCRST_MAG02</strain>
    </source>
</reference>